<evidence type="ECO:0000313" key="4">
    <source>
        <dbReference type="Proteomes" id="UP000613512"/>
    </source>
</evidence>
<dbReference type="InterPro" id="IPR050249">
    <property type="entry name" value="Pseudomonas-type_ThrB"/>
</dbReference>
<dbReference type="InterPro" id="IPR002575">
    <property type="entry name" value="Aminoglycoside_PTrfase"/>
</dbReference>
<keyword evidence="4" id="KW-1185">Reference proteome</keyword>
<accession>A0A916WCE8</accession>
<gene>
    <name evidence="3" type="ORF">GCM10008025_30520</name>
</gene>
<evidence type="ECO:0000259" key="2">
    <source>
        <dbReference type="Pfam" id="PF01636"/>
    </source>
</evidence>
<sequence length="322" mass="37550">MMKLSTMYDFLESESPIVLDVLQKWGFDDGSVGLVRASSNFIFIFKKDGTEYILRLTPHGDLPKIKNELNFLLYLRKNNVHVNYPIISREGNTIEIVPSALGTFYAVVFNFVEGKQYELEELSDEQLYKWGKALGNLHHNSKQYNSYNNDKKIYTLQDLLPSVEESIPSQDVSSQQEFKEIKSWIENLNVTCQNYGRIHFDFELDNLIWDENNIKMIDFESSIDGWYAADIAFALRDVFAQEVDFTNPIFLQFLNGYKSKTNITDDEVENISMFLRLYNLLTYTKLLDSLDLESNTKYPEWVVGLINKLQSKIEDYQGSFRK</sequence>
<dbReference type="GO" id="GO:0019202">
    <property type="term" value="F:amino acid kinase activity"/>
    <property type="evidence" value="ECO:0007669"/>
    <property type="project" value="TreeGrafter"/>
</dbReference>
<name>A0A916WCE8_9BACI</name>
<dbReference type="EMBL" id="BMEY01000018">
    <property type="protein sequence ID" value="GGA85383.1"/>
    <property type="molecule type" value="Genomic_DNA"/>
</dbReference>
<comment type="similarity">
    <text evidence="1">Belongs to the pseudomonas-type ThrB family.</text>
</comment>
<dbReference type="SUPFAM" id="SSF56112">
    <property type="entry name" value="Protein kinase-like (PK-like)"/>
    <property type="match status" value="1"/>
</dbReference>
<protein>
    <recommendedName>
        <fullName evidence="2">Aminoglycoside phosphotransferase domain-containing protein</fullName>
    </recommendedName>
</protein>
<reference evidence="3" key="2">
    <citation type="submission" date="2020-09" db="EMBL/GenBank/DDBJ databases">
        <authorList>
            <person name="Sun Q."/>
            <person name="Zhou Y."/>
        </authorList>
    </citation>
    <scope>NUCLEOTIDE SEQUENCE</scope>
    <source>
        <strain evidence="3">CGMCC 1.12408</strain>
    </source>
</reference>
<proteinExistence type="inferred from homology"/>
<comment type="caution">
    <text evidence="3">The sequence shown here is derived from an EMBL/GenBank/DDBJ whole genome shotgun (WGS) entry which is preliminary data.</text>
</comment>
<dbReference type="AlphaFoldDB" id="A0A916WCE8"/>
<dbReference type="InterPro" id="IPR011009">
    <property type="entry name" value="Kinase-like_dom_sf"/>
</dbReference>
<dbReference type="Gene3D" id="3.90.1200.10">
    <property type="match status" value="1"/>
</dbReference>
<dbReference type="Proteomes" id="UP000613512">
    <property type="component" value="Unassembled WGS sequence"/>
</dbReference>
<evidence type="ECO:0000256" key="1">
    <source>
        <dbReference type="ARBA" id="ARBA00038240"/>
    </source>
</evidence>
<evidence type="ECO:0000313" key="3">
    <source>
        <dbReference type="EMBL" id="GGA85383.1"/>
    </source>
</evidence>
<dbReference type="PANTHER" id="PTHR21064">
    <property type="entry name" value="AMINOGLYCOSIDE PHOSPHOTRANSFERASE DOMAIN-CONTAINING PROTEIN-RELATED"/>
    <property type="match status" value="1"/>
</dbReference>
<dbReference type="RefSeq" id="WP_188385543.1">
    <property type="nucleotide sequence ID" value="NZ_BMEY01000018.1"/>
</dbReference>
<organism evidence="3 4">
    <name type="scientific">Ornithinibacillus halotolerans</name>
    <dbReference type="NCBI Taxonomy" id="1274357"/>
    <lineage>
        <taxon>Bacteria</taxon>
        <taxon>Bacillati</taxon>
        <taxon>Bacillota</taxon>
        <taxon>Bacilli</taxon>
        <taxon>Bacillales</taxon>
        <taxon>Bacillaceae</taxon>
        <taxon>Ornithinibacillus</taxon>
    </lineage>
</organism>
<dbReference type="PANTHER" id="PTHR21064:SF6">
    <property type="entry name" value="AMINOGLYCOSIDE PHOSPHOTRANSFERASE DOMAIN-CONTAINING PROTEIN"/>
    <property type="match status" value="1"/>
</dbReference>
<dbReference type="Gene3D" id="3.30.200.20">
    <property type="entry name" value="Phosphorylase Kinase, domain 1"/>
    <property type="match status" value="1"/>
</dbReference>
<reference evidence="3" key="1">
    <citation type="journal article" date="2014" name="Int. J. Syst. Evol. Microbiol.">
        <title>Complete genome sequence of Corynebacterium casei LMG S-19264T (=DSM 44701T), isolated from a smear-ripened cheese.</title>
        <authorList>
            <consortium name="US DOE Joint Genome Institute (JGI-PGF)"/>
            <person name="Walter F."/>
            <person name="Albersmeier A."/>
            <person name="Kalinowski J."/>
            <person name="Ruckert C."/>
        </authorList>
    </citation>
    <scope>NUCLEOTIDE SEQUENCE</scope>
    <source>
        <strain evidence="3">CGMCC 1.12408</strain>
    </source>
</reference>
<feature type="domain" description="Aminoglycoside phosphotransferase" evidence="2">
    <location>
        <begin position="43"/>
        <end position="244"/>
    </location>
</feature>
<dbReference type="Pfam" id="PF01636">
    <property type="entry name" value="APH"/>
    <property type="match status" value="1"/>
</dbReference>